<comment type="caution">
    <text evidence="2">The sequence shown here is derived from an EMBL/GenBank/DDBJ whole genome shotgun (WGS) entry which is preliminary data.</text>
</comment>
<protein>
    <submittedName>
        <fullName evidence="2">Uncharacterized protein</fullName>
    </submittedName>
</protein>
<dbReference type="AlphaFoldDB" id="A0A4Z2FIU8"/>
<evidence type="ECO:0000256" key="1">
    <source>
        <dbReference type="SAM" id="MobiDB-lite"/>
    </source>
</evidence>
<name>A0A4Z2FIU8_9TELE</name>
<dbReference type="EMBL" id="SRLO01001151">
    <property type="protein sequence ID" value="TNN40885.1"/>
    <property type="molecule type" value="Genomic_DNA"/>
</dbReference>
<reference evidence="2 3" key="1">
    <citation type="submission" date="2019-03" db="EMBL/GenBank/DDBJ databases">
        <title>First draft genome of Liparis tanakae, snailfish: a comprehensive survey of snailfish specific genes.</title>
        <authorList>
            <person name="Kim W."/>
            <person name="Song I."/>
            <person name="Jeong J.-H."/>
            <person name="Kim D."/>
            <person name="Kim S."/>
            <person name="Ryu S."/>
            <person name="Song J.Y."/>
            <person name="Lee S.K."/>
        </authorList>
    </citation>
    <scope>NUCLEOTIDE SEQUENCE [LARGE SCALE GENOMIC DNA]</scope>
    <source>
        <tissue evidence="2">Muscle</tissue>
    </source>
</reference>
<proteinExistence type="predicted"/>
<organism evidence="2 3">
    <name type="scientific">Liparis tanakae</name>
    <name type="common">Tanaka's snailfish</name>
    <dbReference type="NCBI Taxonomy" id="230148"/>
    <lineage>
        <taxon>Eukaryota</taxon>
        <taxon>Metazoa</taxon>
        <taxon>Chordata</taxon>
        <taxon>Craniata</taxon>
        <taxon>Vertebrata</taxon>
        <taxon>Euteleostomi</taxon>
        <taxon>Actinopterygii</taxon>
        <taxon>Neopterygii</taxon>
        <taxon>Teleostei</taxon>
        <taxon>Neoteleostei</taxon>
        <taxon>Acanthomorphata</taxon>
        <taxon>Eupercaria</taxon>
        <taxon>Perciformes</taxon>
        <taxon>Cottioidei</taxon>
        <taxon>Cottales</taxon>
        <taxon>Liparidae</taxon>
        <taxon>Liparis</taxon>
    </lineage>
</organism>
<evidence type="ECO:0000313" key="3">
    <source>
        <dbReference type="Proteomes" id="UP000314294"/>
    </source>
</evidence>
<gene>
    <name evidence="2" type="ORF">EYF80_048948</name>
</gene>
<evidence type="ECO:0000313" key="2">
    <source>
        <dbReference type="EMBL" id="TNN40885.1"/>
    </source>
</evidence>
<dbReference type="Proteomes" id="UP000314294">
    <property type="component" value="Unassembled WGS sequence"/>
</dbReference>
<feature type="region of interest" description="Disordered" evidence="1">
    <location>
        <begin position="1"/>
        <end position="30"/>
    </location>
</feature>
<accession>A0A4Z2FIU8</accession>
<keyword evidence="3" id="KW-1185">Reference proteome</keyword>
<sequence>MRYSAKGEEDANGSSSSSSSSSSSFSSSSRLPIQGHLANYGISSHDARGLPVCRADLHHRSTSTEGLQISKGCAPFVIRHIITDTMRKTGKHRHASAATFL</sequence>
<feature type="compositionally biased region" description="Low complexity" evidence="1">
    <location>
        <begin position="14"/>
        <end position="29"/>
    </location>
</feature>